<reference evidence="7" key="1">
    <citation type="submission" date="2020-03" db="EMBL/GenBank/DDBJ databases">
        <title>A mixture of massive structural variations and highly conserved coding sequences in Ustilaginoidea virens genome.</title>
        <authorList>
            <person name="Zhang K."/>
            <person name="Zhao Z."/>
            <person name="Zhang Z."/>
            <person name="Li Y."/>
            <person name="Hsiang T."/>
            <person name="Sun W."/>
        </authorList>
    </citation>
    <scope>NUCLEOTIDE SEQUENCE</scope>
    <source>
        <strain evidence="7">UV-8b</strain>
    </source>
</reference>
<dbReference type="Pfam" id="PF01494">
    <property type="entry name" value="FAD_binding_3"/>
    <property type="match status" value="1"/>
</dbReference>
<dbReference type="Proteomes" id="UP000027002">
    <property type="component" value="Chromosome 2"/>
</dbReference>
<keyword evidence="3" id="KW-0560">Oxidoreductase</keyword>
<evidence type="ECO:0000256" key="5">
    <source>
        <dbReference type="SAM" id="Phobius"/>
    </source>
</evidence>
<dbReference type="SUPFAM" id="SSF51905">
    <property type="entry name" value="FAD/NAD(P)-binding domain"/>
    <property type="match status" value="1"/>
</dbReference>
<dbReference type="OrthoDB" id="655030at2759"/>
<evidence type="ECO:0000256" key="2">
    <source>
        <dbReference type="ARBA" id="ARBA00022827"/>
    </source>
</evidence>
<feature type="transmembrane region" description="Helical" evidence="5">
    <location>
        <begin position="404"/>
        <end position="424"/>
    </location>
</feature>
<keyword evidence="5" id="KW-0472">Membrane</keyword>
<accession>A0A8E5HP28</accession>
<dbReference type="PRINTS" id="PR00420">
    <property type="entry name" value="RNGMNOXGNASE"/>
</dbReference>
<keyword evidence="5" id="KW-0812">Transmembrane</keyword>
<name>A0A8E5HP28_USTVR</name>
<evidence type="ECO:0000259" key="6">
    <source>
        <dbReference type="Pfam" id="PF01494"/>
    </source>
</evidence>
<evidence type="ECO:0000256" key="1">
    <source>
        <dbReference type="ARBA" id="ARBA00022630"/>
    </source>
</evidence>
<dbReference type="PANTHER" id="PTHR46972:SF1">
    <property type="entry name" value="FAD DEPENDENT OXIDOREDUCTASE DOMAIN-CONTAINING PROTEIN"/>
    <property type="match status" value="1"/>
</dbReference>
<evidence type="ECO:0000256" key="4">
    <source>
        <dbReference type="ARBA" id="ARBA00023033"/>
    </source>
</evidence>
<gene>
    <name evidence="7" type="ORF">UV8b_03295</name>
</gene>
<keyword evidence="4" id="KW-0503">Monooxygenase</keyword>
<keyword evidence="8" id="KW-1185">Reference proteome</keyword>
<dbReference type="InterPro" id="IPR036188">
    <property type="entry name" value="FAD/NAD-bd_sf"/>
</dbReference>
<dbReference type="Gene3D" id="3.50.50.60">
    <property type="entry name" value="FAD/NAD(P)-binding domain"/>
    <property type="match status" value="1"/>
</dbReference>
<evidence type="ECO:0000256" key="3">
    <source>
        <dbReference type="ARBA" id="ARBA00023002"/>
    </source>
</evidence>
<protein>
    <recommendedName>
        <fullName evidence="6">FAD-binding domain-containing protein</fullName>
    </recommendedName>
</protein>
<organism evidence="7 8">
    <name type="scientific">Ustilaginoidea virens</name>
    <name type="common">Rice false smut fungus</name>
    <name type="synonym">Villosiclava virens</name>
    <dbReference type="NCBI Taxonomy" id="1159556"/>
    <lineage>
        <taxon>Eukaryota</taxon>
        <taxon>Fungi</taxon>
        <taxon>Dikarya</taxon>
        <taxon>Ascomycota</taxon>
        <taxon>Pezizomycotina</taxon>
        <taxon>Sordariomycetes</taxon>
        <taxon>Hypocreomycetidae</taxon>
        <taxon>Hypocreales</taxon>
        <taxon>Clavicipitaceae</taxon>
        <taxon>Ustilaginoidea</taxon>
    </lineage>
</organism>
<dbReference type="GeneID" id="66064073"/>
<dbReference type="EMBL" id="CP072754">
    <property type="protein sequence ID" value="QUC19054.1"/>
    <property type="molecule type" value="Genomic_DNA"/>
</dbReference>
<sequence length="433" mass="47142">MAKTMAVEPGSHFLAGKSICVIGGGIAGLAFAVGFHKHWHHACKPPKVTVYDRDSPDPARWRQAESYTVSISGYSDAGGLLALQQLCLVDQVLAHAVTGLQGSGCFKIWGPGWREYLSVRRRPLGGLPTASIRIARKDLRTVLARSVESCENSSVVWHSYCSGVEKLASGRMRVHFQCRGSSSQVDCDLVIAADGASSEVRAALRPADRLEYVGAVLRGGLARFPDGVPEPVCQNWGFITSSGVSCFLSPVDRNTVLWAVGHNQDQPARELSRSSTRQEQQAVIEEGARLGSPFREPFPTMVRLTDAQTAMCINGRDKAPFCHDDVAEVPVVYIGDSNHPMSPFAGFGANLALSDARDLAQQLSGAHGSIEEAVRAYDGVSEPRARRVWLGSRRSLNRGHDTGWRHWSFLVLLVVGSWMAWLVAKLRKMARLG</sequence>
<dbReference type="GO" id="GO:0071949">
    <property type="term" value="F:FAD binding"/>
    <property type="evidence" value="ECO:0007669"/>
    <property type="project" value="InterPro"/>
</dbReference>
<dbReference type="AlphaFoldDB" id="A0A8E5HP28"/>
<dbReference type="GO" id="GO:0004497">
    <property type="term" value="F:monooxygenase activity"/>
    <property type="evidence" value="ECO:0007669"/>
    <property type="project" value="UniProtKB-KW"/>
</dbReference>
<dbReference type="KEGG" id="uvi:66064073"/>
<keyword evidence="2" id="KW-0274">FAD</keyword>
<evidence type="ECO:0000313" key="8">
    <source>
        <dbReference type="Proteomes" id="UP000027002"/>
    </source>
</evidence>
<dbReference type="InterPro" id="IPR002938">
    <property type="entry name" value="FAD-bd"/>
</dbReference>
<dbReference type="RefSeq" id="XP_042996727.1">
    <property type="nucleotide sequence ID" value="XM_043140793.1"/>
</dbReference>
<feature type="domain" description="FAD-binding" evidence="6">
    <location>
        <begin position="330"/>
        <end position="365"/>
    </location>
</feature>
<keyword evidence="1" id="KW-0285">Flavoprotein</keyword>
<keyword evidence="5" id="KW-1133">Transmembrane helix</keyword>
<evidence type="ECO:0000313" key="7">
    <source>
        <dbReference type="EMBL" id="QUC19054.1"/>
    </source>
</evidence>
<proteinExistence type="predicted"/>
<dbReference type="PANTHER" id="PTHR46972">
    <property type="entry name" value="MONOOXYGENASE ASQM-RELATED"/>
    <property type="match status" value="1"/>
</dbReference>